<organism evidence="1 2">
    <name type="scientific">Strongyloides venezuelensis</name>
    <name type="common">Threadworm</name>
    <dbReference type="NCBI Taxonomy" id="75913"/>
    <lineage>
        <taxon>Eukaryota</taxon>
        <taxon>Metazoa</taxon>
        <taxon>Ecdysozoa</taxon>
        <taxon>Nematoda</taxon>
        <taxon>Chromadorea</taxon>
        <taxon>Rhabditida</taxon>
        <taxon>Tylenchina</taxon>
        <taxon>Panagrolaimomorpha</taxon>
        <taxon>Strongyloidoidea</taxon>
        <taxon>Strongyloididae</taxon>
        <taxon>Strongyloides</taxon>
    </lineage>
</organism>
<dbReference type="Gene3D" id="3.40.50.1820">
    <property type="entry name" value="alpha/beta hydrolase"/>
    <property type="match status" value="1"/>
</dbReference>
<evidence type="ECO:0000313" key="2">
    <source>
        <dbReference type="WBParaSite" id="SVE_0804900.1"/>
    </source>
</evidence>
<dbReference type="InterPro" id="IPR029058">
    <property type="entry name" value="AB_hydrolase_fold"/>
</dbReference>
<reference evidence="2" key="2">
    <citation type="submission" date="2015-08" db="UniProtKB">
        <authorList>
            <consortium name="WormBaseParasite"/>
        </authorList>
    </citation>
    <scope>IDENTIFICATION</scope>
</reference>
<keyword evidence="1" id="KW-1185">Reference proteome</keyword>
<proteinExistence type="predicted"/>
<dbReference type="WBParaSite" id="SVE_0804900.1">
    <property type="protein sequence ID" value="SVE_0804900.1"/>
    <property type="gene ID" value="SVE_0804900"/>
</dbReference>
<evidence type="ECO:0000313" key="1">
    <source>
        <dbReference type="Proteomes" id="UP000035680"/>
    </source>
</evidence>
<dbReference type="AlphaFoldDB" id="A0A0K0FGP4"/>
<reference evidence="1" key="1">
    <citation type="submission" date="2014-07" db="EMBL/GenBank/DDBJ databases">
        <authorList>
            <person name="Martin A.A"/>
            <person name="De Silva N."/>
        </authorList>
    </citation>
    <scope>NUCLEOTIDE SEQUENCE</scope>
</reference>
<accession>A0A0K0FGP4</accession>
<name>A0A0K0FGP4_STRVS</name>
<protein>
    <submittedName>
        <fullName evidence="2">COesterase domain-containing protein</fullName>
    </submittedName>
</protein>
<dbReference type="STRING" id="75913.A0A0K0FGP4"/>
<dbReference type="Proteomes" id="UP000035680">
    <property type="component" value="Unassembled WGS sequence"/>
</dbReference>
<sequence>MAADVFGLNNTEMGELFMIYNSTDRTTSRGKVALFLFDTIIDCNSTSFAGKYFNEINKNVYYSEFRRRSTINKYAVWIGETHNREREYVFG</sequence>